<dbReference type="GO" id="GO:0000056">
    <property type="term" value="P:ribosomal small subunit export from nucleus"/>
    <property type="evidence" value="ECO:0007669"/>
    <property type="project" value="TreeGrafter"/>
</dbReference>
<dbReference type="GO" id="GO:0003723">
    <property type="term" value="F:RNA binding"/>
    <property type="evidence" value="ECO:0007669"/>
    <property type="project" value="InterPro"/>
</dbReference>
<dbReference type="GO" id="GO:0030688">
    <property type="term" value="C:preribosome, small subunit precursor"/>
    <property type="evidence" value="ECO:0007669"/>
    <property type="project" value="TreeGrafter"/>
</dbReference>
<dbReference type="AlphaFoldDB" id="A0A164ZHW3"/>
<dbReference type="PANTHER" id="PTHR13102:SF0">
    <property type="entry name" value="NUCLEOLAR PROTEIN 9"/>
    <property type="match status" value="1"/>
</dbReference>
<feature type="compositionally biased region" description="Polar residues" evidence="5">
    <location>
        <begin position="654"/>
        <end position="671"/>
    </location>
</feature>
<dbReference type="Gene3D" id="1.25.10.10">
    <property type="entry name" value="Leucine-rich Repeat Variant"/>
    <property type="match status" value="3"/>
</dbReference>
<reference evidence="6 7" key="1">
    <citation type="journal article" date="2016" name="Mol. Biol. Evol.">
        <title>Comparative Genomics of Early-Diverging Mushroom-Forming Fungi Provides Insights into the Origins of Lignocellulose Decay Capabilities.</title>
        <authorList>
            <person name="Nagy L.G."/>
            <person name="Riley R."/>
            <person name="Tritt A."/>
            <person name="Adam C."/>
            <person name="Daum C."/>
            <person name="Floudas D."/>
            <person name="Sun H."/>
            <person name="Yadav J.S."/>
            <person name="Pangilinan J."/>
            <person name="Larsson K.H."/>
            <person name="Matsuura K."/>
            <person name="Barry K."/>
            <person name="Labutti K."/>
            <person name="Kuo R."/>
            <person name="Ohm R.A."/>
            <person name="Bhattacharya S.S."/>
            <person name="Shirouzu T."/>
            <person name="Yoshinaga Y."/>
            <person name="Martin F.M."/>
            <person name="Grigoriev I.V."/>
            <person name="Hibbett D.S."/>
        </authorList>
    </citation>
    <scope>NUCLEOTIDE SEQUENCE [LARGE SCALE GENOMIC DNA]</scope>
    <source>
        <strain evidence="6 7">HHB9708</strain>
    </source>
</reference>
<dbReference type="GO" id="GO:0000472">
    <property type="term" value="P:endonucleolytic cleavage to generate mature 5'-end of SSU-rRNA from (SSU-rRNA, 5.8S rRNA, LSU-rRNA)"/>
    <property type="evidence" value="ECO:0007669"/>
    <property type="project" value="TreeGrafter"/>
</dbReference>
<dbReference type="InterPro" id="IPR040000">
    <property type="entry name" value="NOP9"/>
</dbReference>
<dbReference type="InterPro" id="IPR016024">
    <property type="entry name" value="ARM-type_fold"/>
</dbReference>
<keyword evidence="7" id="KW-1185">Reference proteome</keyword>
<feature type="region of interest" description="Disordered" evidence="5">
    <location>
        <begin position="489"/>
        <end position="513"/>
    </location>
</feature>
<feature type="compositionally biased region" description="Low complexity" evidence="5">
    <location>
        <begin position="16"/>
        <end position="30"/>
    </location>
</feature>
<feature type="compositionally biased region" description="Polar residues" evidence="5">
    <location>
        <begin position="490"/>
        <end position="513"/>
    </location>
</feature>
<sequence length="756" mass="84664">MPREVRKRGKKKKNVAVEPEPEVVQPEAGPSWIRPAENVEEEPDTLESPFGLVDADLKAYFKNVDSKTREWQENATVVDEGIDAEQVSEEKRMFFDAALSEMRGKERQLACDPESSIILERMLHSMDDFTLRVFMDSLTGSYHQLLKHRFASHVCQTLFDVSSRTVSRETNGIFPPAAEDAEEGELLTMTQLVLDCVKEILSEFTALILDPFASHVLRSLLVLLCPSLSSESGASSRIRSKKSAAWKSHQGQMSSLFDSESSKQTIKRSIPKPFEEIARNILHTVRKKLDANETRGLAGNNVASPVLQMLLQLETLYHEEENEDSLLDRVFEGLVAQSKTNNADITPGDFITTLLRDPNASHLMEMAVSHCPPRVFDLLWSTYFVNNLPRLALHPVSNFIVAKAIMKTDESRFLALFGEMETAWSKSIKAGRTGVLKSVVDKSAQSHWHGDKVIEALRLAFSLEGDIEPTAALYCMLYLCTPKDVEQKRLSAQPSNSHAPQNKHSRQDNAQTGPTTQGALLLQSILRLDEPYHQLISSSILGLSPQDLITVCQNVTSSRVIDVFFESASIPRAMKRTLVLNLIGHYHELVDDRIGSRIGDRCWAFADPFLREKIAKSLIDHEQFLAASFFGKFFARSLNLQLYQRRPGEWKAQQAKSKAQNNSVAVPQSAAQAPKPAESKAQSTKTKRPRDEKHDEIDQVFDEIIGKKRKTSGGTSSLSESKEKLDLDQSVDKHNLQNVLGAIKKVPKNLSGSKHR</sequence>
<gene>
    <name evidence="6" type="ORF">SISNIDRAFT_449284</name>
</gene>
<feature type="compositionally biased region" description="Polar residues" evidence="5">
    <location>
        <begin position="249"/>
        <end position="264"/>
    </location>
</feature>
<evidence type="ECO:0000256" key="1">
    <source>
        <dbReference type="ARBA" id="ARBA00016427"/>
    </source>
</evidence>
<dbReference type="OrthoDB" id="392571at2759"/>
<dbReference type="EMBL" id="KV419396">
    <property type="protein sequence ID" value="KZS97729.1"/>
    <property type="molecule type" value="Genomic_DNA"/>
</dbReference>
<keyword evidence="2" id="KW-0677">Repeat</keyword>
<dbReference type="STRING" id="1314777.A0A164ZHW3"/>
<evidence type="ECO:0000256" key="5">
    <source>
        <dbReference type="SAM" id="MobiDB-lite"/>
    </source>
</evidence>
<dbReference type="InterPro" id="IPR001313">
    <property type="entry name" value="Pumilio_RNA-bd_rpt"/>
</dbReference>
<evidence type="ECO:0000313" key="6">
    <source>
        <dbReference type="EMBL" id="KZS97729.1"/>
    </source>
</evidence>
<dbReference type="SUPFAM" id="SSF48371">
    <property type="entry name" value="ARM repeat"/>
    <property type="match status" value="1"/>
</dbReference>
<proteinExistence type="predicted"/>
<dbReference type="GO" id="GO:0005730">
    <property type="term" value="C:nucleolus"/>
    <property type="evidence" value="ECO:0007669"/>
    <property type="project" value="TreeGrafter"/>
</dbReference>
<dbReference type="PANTHER" id="PTHR13102">
    <property type="entry name" value="NUCLEOLAR PROTEIN 9"/>
    <property type="match status" value="1"/>
</dbReference>
<dbReference type="Pfam" id="PF22493">
    <property type="entry name" value="PUF_NOP9"/>
    <property type="match status" value="1"/>
</dbReference>
<evidence type="ECO:0000256" key="4">
    <source>
        <dbReference type="ARBA" id="ARBA00031929"/>
    </source>
</evidence>
<dbReference type="SMART" id="SM00025">
    <property type="entry name" value="Pumilio"/>
    <property type="match status" value="7"/>
</dbReference>
<dbReference type="GO" id="GO:0000480">
    <property type="term" value="P:endonucleolytic cleavage in 5'-ETS of tricistronic rRNA transcript (SSU-rRNA, 5.8S rRNA, LSU-rRNA)"/>
    <property type="evidence" value="ECO:0007669"/>
    <property type="project" value="TreeGrafter"/>
</dbReference>
<name>A0A164ZHW3_9AGAM</name>
<accession>A0A164ZHW3</accession>
<dbReference type="Proteomes" id="UP000076722">
    <property type="component" value="Unassembled WGS sequence"/>
</dbReference>
<evidence type="ECO:0000256" key="2">
    <source>
        <dbReference type="ARBA" id="ARBA00022737"/>
    </source>
</evidence>
<evidence type="ECO:0000256" key="3">
    <source>
        <dbReference type="ARBA" id="ARBA00030932"/>
    </source>
</evidence>
<evidence type="ECO:0000313" key="7">
    <source>
        <dbReference type="Proteomes" id="UP000076722"/>
    </source>
</evidence>
<feature type="region of interest" description="Disordered" evidence="5">
    <location>
        <begin position="1"/>
        <end position="45"/>
    </location>
</feature>
<dbReference type="GO" id="GO:0000447">
    <property type="term" value="P:endonucleolytic cleavage in ITS1 to separate SSU-rRNA from 5.8S rRNA and LSU-rRNA from tricistronic rRNA transcript (SSU-rRNA, 5.8S rRNA, LSU-rRNA)"/>
    <property type="evidence" value="ECO:0007669"/>
    <property type="project" value="TreeGrafter"/>
</dbReference>
<dbReference type="GO" id="GO:0030686">
    <property type="term" value="C:90S preribosome"/>
    <property type="evidence" value="ECO:0007669"/>
    <property type="project" value="TreeGrafter"/>
</dbReference>
<organism evidence="6 7">
    <name type="scientific">Sistotremastrum niveocremeum HHB9708</name>
    <dbReference type="NCBI Taxonomy" id="1314777"/>
    <lineage>
        <taxon>Eukaryota</taxon>
        <taxon>Fungi</taxon>
        <taxon>Dikarya</taxon>
        <taxon>Basidiomycota</taxon>
        <taxon>Agaricomycotina</taxon>
        <taxon>Agaricomycetes</taxon>
        <taxon>Sistotremastrales</taxon>
        <taxon>Sistotremastraceae</taxon>
        <taxon>Sertulicium</taxon>
        <taxon>Sertulicium niveocremeum</taxon>
    </lineage>
</organism>
<feature type="compositionally biased region" description="Basic and acidic residues" evidence="5">
    <location>
        <begin position="720"/>
        <end position="735"/>
    </location>
</feature>
<feature type="region of interest" description="Disordered" evidence="5">
    <location>
        <begin position="651"/>
        <end position="756"/>
    </location>
</feature>
<feature type="compositionally biased region" description="Basic residues" evidence="5">
    <location>
        <begin position="1"/>
        <end position="14"/>
    </location>
</feature>
<feature type="region of interest" description="Disordered" evidence="5">
    <location>
        <begin position="245"/>
        <end position="269"/>
    </location>
</feature>
<dbReference type="InterPro" id="IPR011989">
    <property type="entry name" value="ARM-like"/>
</dbReference>
<protein>
    <recommendedName>
        <fullName evidence="1">Nucleolar protein 9</fullName>
    </recommendedName>
    <alternativeName>
        <fullName evidence="3 4">Pumilio domain-containing protein NOP9</fullName>
    </alternativeName>
</protein>